<evidence type="ECO:0000256" key="4">
    <source>
        <dbReference type="ARBA" id="ARBA00022833"/>
    </source>
</evidence>
<evidence type="ECO:0000256" key="1">
    <source>
        <dbReference type="ARBA" id="ARBA00007749"/>
    </source>
</evidence>
<dbReference type="GO" id="GO:0016787">
    <property type="term" value="F:hydrolase activity"/>
    <property type="evidence" value="ECO:0007669"/>
    <property type="project" value="UniProtKB-KW"/>
</dbReference>
<dbReference type="GO" id="GO:0046872">
    <property type="term" value="F:metal ion binding"/>
    <property type="evidence" value="ECO:0007669"/>
    <property type="project" value="UniProtKB-KW"/>
</dbReference>
<dbReference type="SUPFAM" id="SSF56281">
    <property type="entry name" value="Metallo-hydrolase/oxidoreductase"/>
    <property type="match status" value="1"/>
</dbReference>
<comment type="similarity">
    <text evidence="1">Belongs to the metallo-beta-lactamase superfamily.</text>
</comment>
<sequence length="281" mass="31472">MLSWQVGRVKITRIVEMDLPVPATCLPQATAAELRKSPWLYPHFVSEDDSILKLSIHALLVEAPGMKLVVDTCIGNDRPREITGGLPLATPFLQHLGDVGWSREGVDTVVCTHLHVDHVGWNTMLENGKWVPTFPKARYLIGRREYDYWRTYDDEEQQTMLGDSVKPIFDAGLVELVELDHVISPEIRLTPSIGHTPGHVSVMIESDGERAVITGDMTHHPCQMAHPDWMFGDDDPKAAVLTRSRLFAEWSDRPILVIGTHFPAPTAGRVVRDGVAFKFEV</sequence>
<dbReference type="InterPro" id="IPR036866">
    <property type="entry name" value="RibonucZ/Hydroxyglut_hydro"/>
</dbReference>
<dbReference type="PANTHER" id="PTHR42978">
    <property type="entry name" value="QUORUM-QUENCHING LACTONASE YTNP-RELATED-RELATED"/>
    <property type="match status" value="1"/>
</dbReference>
<dbReference type="Proteomes" id="UP000255334">
    <property type="component" value="Unassembled WGS sequence"/>
</dbReference>
<keyword evidence="3 6" id="KW-0378">Hydrolase</keyword>
<accession>A0A370X6W2</accession>
<dbReference type="RefSeq" id="WP_115477974.1">
    <property type="nucleotide sequence ID" value="NZ_QRBF01000003.1"/>
</dbReference>
<dbReference type="OrthoDB" id="5443440at2"/>
<feature type="domain" description="Metallo-beta-lactamase" evidence="5">
    <location>
        <begin position="55"/>
        <end position="261"/>
    </location>
</feature>
<dbReference type="AlphaFoldDB" id="A0A370X6W2"/>
<keyword evidence="7" id="KW-1185">Reference proteome</keyword>
<dbReference type="InterPro" id="IPR001279">
    <property type="entry name" value="Metallo-B-lactamas"/>
</dbReference>
<dbReference type="SMART" id="SM00849">
    <property type="entry name" value="Lactamase_B"/>
    <property type="match status" value="1"/>
</dbReference>
<evidence type="ECO:0000256" key="2">
    <source>
        <dbReference type="ARBA" id="ARBA00022723"/>
    </source>
</evidence>
<dbReference type="InterPro" id="IPR051013">
    <property type="entry name" value="MBL_superfamily_lactonases"/>
</dbReference>
<evidence type="ECO:0000313" key="7">
    <source>
        <dbReference type="Proteomes" id="UP000255334"/>
    </source>
</evidence>
<name>A0A370X6W2_9GAMM</name>
<comment type="caution">
    <text evidence="6">The sequence shown here is derived from an EMBL/GenBank/DDBJ whole genome shotgun (WGS) entry which is preliminary data.</text>
</comment>
<evidence type="ECO:0000313" key="6">
    <source>
        <dbReference type="EMBL" id="RDS84173.1"/>
    </source>
</evidence>
<protein>
    <submittedName>
        <fullName evidence="6">MBL fold metallo-hydrolase</fullName>
    </submittedName>
</protein>
<dbReference type="Gene3D" id="3.60.15.10">
    <property type="entry name" value="Ribonuclease Z/Hydroxyacylglutathione hydrolase-like"/>
    <property type="match status" value="1"/>
</dbReference>
<proteinExistence type="inferred from homology"/>
<reference evidence="6 7" key="1">
    <citation type="submission" date="2018-07" db="EMBL/GenBank/DDBJ databases">
        <title>Dyella monticola sp. nov. and Dyella psychrodurans sp. nov. isolated from monsoon evergreen broad-leaved forest soil of Dinghu Mountain, China.</title>
        <authorList>
            <person name="Gao Z."/>
            <person name="Qiu L."/>
        </authorList>
    </citation>
    <scope>NUCLEOTIDE SEQUENCE [LARGE SCALE GENOMIC DNA]</scope>
    <source>
        <strain evidence="6 7">4MSK11</strain>
    </source>
</reference>
<evidence type="ECO:0000259" key="5">
    <source>
        <dbReference type="SMART" id="SM00849"/>
    </source>
</evidence>
<dbReference type="Pfam" id="PF00753">
    <property type="entry name" value="Lactamase_B"/>
    <property type="match status" value="1"/>
</dbReference>
<keyword evidence="2" id="KW-0479">Metal-binding</keyword>
<keyword evidence="4" id="KW-0862">Zinc</keyword>
<dbReference type="PANTHER" id="PTHR42978:SF6">
    <property type="entry name" value="QUORUM-QUENCHING LACTONASE YTNP-RELATED"/>
    <property type="match status" value="1"/>
</dbReference>
<evidence type="ECO:0000256" key="3">
    <source>
        <dbReference type="ARBA" id="ARBA00022801"/>
    </source>
</evidence>
<dbReference type="CDD" id="cd16277">
    <property type="entry name" value="metallo-hydrolase-like_MBL-fold"/>
    <property type="match status" value="1"/>
</dbReference>
<dbReference type="EMBL" id="QRBF01000003">
    <property type="protein sequence ID" value="RDS84173.1"/>
    <property type="molecule type" value="Genomic_DNA"/>
</dbReference>
<organism evidence="6 7">
    <name type="scientific">Dyella psychrodurans</name>
    <dbReference type="NCBI Taxonomy" id="1927960"/>
    <lineage>
        <taxon>Bacteria</taxon>
        <taxon>Pseudomonadati</taxon>
        <taxon>Pseudomonadota</taxon>
        <taxon>Gammaproteobacteria</taxon>
        <taxon>Lysobacterales</taxon>
        <taxon>Rhodanobacteraceae</taxon>
        <taxon>Dyella</taxon>
    </lineage>
</organism>
<gene>
    <name evidence="6" type="ORF">DWU99_10495</name>
</gene>